<dbReference type="PROSITE" id="PS50097">
    <property type="entry name" value="BTB"/>
    <property type="match status" value="1"/>
</dbReference>
<dbReference type="Pfam" id="PF00651">
    <property type="entry name" value="BTB"/>
    <property type="match status" value="1"/>
</dbReference>
<name>A0A0P7AHH4_9HYPO</name>
<dbReference type="OrthoDB" id="1022638at2759"/>
<sequence>MNGEYADEQDNAIDDRCTTSIHASLSKLLMSKKFADMTIRCGGETFNAHQAVVCTQSPFFDRAFSNSFNFKEAASKTIDLPEDDPEILKRFLEFLYTGSYTCLGTLNEGRPSTPATMTSQEVLEALDRPPGVGFDIPNTQKASPQKQKADANPMSSTPGQQGDSSATLFGYILDVDADYYPPPAEREGQEPEEEYNDFDATTSVVGLEDEAKEYKAHDAGTEPRGDYFMHLRVYIMADKYDVPALRLLARDRFYREAELTWEEAENFPTLVDELYRNTPPTDIAMREIVCRLVGSRISDDEVRDKMRSVMTEHGEFAVGVMEYHFVHAMSNWW</sequence>
<protein>
    <recommendedName>
        <fullName evidence="2">BTB domain-containing protein</fullName>
    </recommendedName>
</protein>
<evidence type="ECO:0000259" key="2">
    <source>
        <dbReference type="PROSITE" id="PS50097"/>
    </source>
</evidence>
<evidence type="ECO:0000313" key="4">
    <source>
        <dbReference type="Proteomes" id="UP000050424"/>
    </source>
</evidence>
<feature type="domain" description="BTB" evidence="2">
    <location>
        <begin position="35"/>
        <end position="98"/>
    </location>
</feature>
<dbReference type="SUPFAM" id="SSF54695">
    <property type="entry name" value="POZ domain"/>
    <property type="match status" value="1"/>
</dbReference>
<organism evidence="3 4">
    <name type="scientific">Neonectria ditissima</name>
    <dbReference type="NCBI Taxonomy" id="78410"/>
    <lineage>
        <taxon>Eukaryota</taxon>
        <taxon>Fungi</taxon>
        <taxon>Dikarya</taxon>
        <taxon>Ascomycota</taxon>
        <taxon>Pezizomycotina</taxon>
        <taxon>Sordariomycetes</taxon>
        <taxon>Hypocreomycetidae</taxon>
        <taxon>Hypocreales</taxon>
        <taxon>Nectriaceae</taxon>
        <taxon>Neonectria</taxon>
    </lineage>
</organism>
<evidence type="ECO:0000256" key="1">
    <source>
        <dbReference type="SAM" id="MobiDB-lite"/>
    </source>
</evidence>
<dbReference type="CDD" id="cd18186">
    <property type="entry name" value="BTB_POZ_ZBTB_KLHL-like"/>
    <property type="match status" value="1"/>
</dbReference>
<feature type="compositionally biased region" description="Polar residues" evidence="1">
    <location>
        <begin position="137"/>
        <end position="146"/>
    </location>
</feature>
<dbReference type="PANTHER" id="PTHR47843">
    <property type="entry name" value="BTB DOMAIN-CONTAINING PROTEIN-RELATED"/>
    <property type="match status" value="1"/>
</dbReference>
<comment type="caution">
    <text evidence="3">The sequence shown here is derived from an EMBL/GenBank/DDBJ whole genome shotgun (WGS) entry which is preliminary data.</text>
</comment>
<dbReference type="STRING" id="78410.A0A0P7AHH4"/>
<proteinExistence type="predicted"/>
<reference evidence="3 4" key="1">
    <citation type="submission" date="2015-09" db="EMBL/GenBank/DDBJ databases">
        <title>Draft genome of a European isolate of the apple canker pathogen Neonectria ditissima.</title>
        <authorList>
            <person name="Gomez-Cortecero A."/>
            <person name="Harrison R.J."/>
            <person name="Armitage A.D."/>
        </authorList>
    </citation>
    <scope>NUCLEOTIDE SEQUENCE [LARGE SCALE GENOMIC DNA]</scope>
    <source>
        <strain evidence="3 4">R09/05</strain>
    </source>
</reference>
<dbReference type="InterPro" id="IPR000210">
    <property type="entry name" value="BTB/POZ_dom"/>
</dbReference>
<gene>
    <name evidence="3" type="ORF">AK830_g9706</name>
</gene>
<feature type="compositionally biased region" description="Polar residues" evidence="1">
    <location>
        <begin position="153"/>
        <end position="165"/>
    </location>
</feature>
<accession>A0A0P7AHH4</accession>
<dbReference type="SMART" id="SM00225">
    <property type="entry name" value="BTB"/>
    <property type="match status" value="1"/>
</dbReference>
<dbReference type="PANTHER" id="PTHR47843:SF5">
    <property type="entry name" value="BTB_POZ DOMAIN PROTEIN"/>
    <property type="match status" value="1"/>
</dbReference>
<dbReference type="AlphaFoldDB" id="A0A0P7AHH4"/>
<feature type="region of interest" description="Disordered" evidence="1">
    <location>
        <begin position="131"/>
        <end position="165"/>
    </location>
</feature>
<dbReference type="EMBL" id="LKCW01000186">
    <property type="protein sequence ID" value="KPM36882.1"/>
    <property type="molecule type" value="Genomic_DNA"/>
</dbReference>
<dbReference type="Proteomes" id="UP000050424">
    <property type="component" value="Unassembled WGS sequence"/>
</dbReference>
<dbReference type="Gene3D" id="3.30.710.10">
    <property type="entry name" value="Potassium Channel Kv1.1, Chain A"/>
    <property type="match status" value="1"/>
</dbReference>
<dbReference type="InterPro" id="IPR011333">
    <property type="entry name" value="SKP1/BTB/POZ_sf"/>
</dbReference>
<evidence type="ECO:0000313" key="3">
    <source>
        <dbReference type="EMBL" id="KPM36882.1"/>
    </source>
</evidence>
<keyword evidence="4" id="KW-1185">Reference proteome</keyword>